<dbReference type="Gene3D" id="3.40.1480.10">
    <property type="entry name" value="MOFRL domain"/>
    <property type="match status" value="1"/>
</dbReference>
<organism evidence="3 4">
    <name type="scientific">Sulfurospirillum tamanense</name>
    <dbReference type="NCBI Taxonomy" id="2813362"/>
    <lineage>
        <taxon>Bacteria</taxon>
        <taxon>Pseudomonadati</taxon>
        <taxon>Campylobacterota</taxon>
        <taxon>Epsilonproteobacteria</taxon>
        <taxon>Campylobacterales</taxon>
        <taxon>Sulfurospirillaceae</taxon>
        <taxon>Sulfurospirillum</taxon>
    </lineage>
</organism>
<evidence type="ECO:0000259" key="1">
    <source>
        <dbReference type="Pfam" id="PF05161"/>
    </source>
</evidence>
<comment type="caution">
    <text evidence="3">The sequence shown here is derived from an EMBL/GenBank/DDBJ whole genome shotgun (WGS) entry which is preliminary data.</text>
</comment>
<proteinExistence type="predicted"/>
<evidence type="ECO:0000313" key="3">
    <source>
        <dbReference type="EMBL" id="MBN2965387.1"/>
    </source>
</evidence>
<protein>
    <submittedName>
        <fullName evidence="3">DUF4147 domain-containing protein</fullName>
    </submittedName>
</protein>
<keyword evidence="4" id="KW-1185">Reference proteome</keyword>
<accession>A0ABS2WUQ6</accession>
<dbReference type="InterPro" id="IPR007835">
    <property type="entry name" value="MOFRL"/>
</dbReference>
<evidence type="ECO:0000259" key="2">
    <source>
        <dbReference type="Pfam" id="PF13660"/>
    </source>
</evidence>
<reference evidence="3" key="1">
    <citation type="submission" date="2021-02" db="EMBL/GenBank/DDBJ databases">
        <title>Sulfurospirillum tamanensis sp. nov.</title>
        <authorList>
            <person name="Frolova A."/>
            <person name="Merkel A."/>
            <person name="Slobodkin A."/>
        </authorList>
    </citation>
    <scope>NUCLEOTIDE SEQUENCE</scope>
    <source>
        <strain evidence="3">T05b</strain>
    </source>
</reference>
<dbReference type="InterPro" id="IPR038614">
    <property type="entry name" value="GK_N_sf"/>
</dbReference>
<dbReference type="Pfam" id="PF05161">
    <property type="entry name" value="MOFRL"/>
    <property type="match status" value="1"/>
</dbReference>
<dbReference type="Gene3D" id="3.40.50.10180">
    <property type="entry name" value="Glycerate kinase, MOFRL-like N-terminal domain"/>
    <property type="match status" value="1"/>
</dbReference>
<dbReference type="PANTHER" id="PTHR12227:SF0">
    <property type="entry name" value="GLYCERATE KINASE"/>
    <property type="match status" value="1"/>
</dbReference>
<gene>
    <name evidence="3" type="ORF">JWV37_11395</name>
</gene>
<feature type="domain" description="MOFRL" evidence="1">
    <location>
        <begin position="304"/>
        <end position="408"/>
    </location>
</feature>
<dbReference type="RefSeq" id="WP_205459949.1">
    <property type="nucleotide sequence ID" value="NZ_JAFHKK010000035.1"/>
</dbReference>
<dbReference type="InterPro" id="IPR025286">
    <property type="entry name" value="MOFRL_assoc_dom"/>
</dbReference>
<dbReference type="SUPFAM" id="SSF82544">
    <property type="entry name" value="GckA/TtuD-like"/>
    <property type="match status" value="1"/>
</dbReference>
<dbReference type="PANTHER" id="PTHR12227">
    <property type="entry name" value="GLYCERATE KINASE"/>
    <property type="match status" value="1"/>
</dbReference>
<dbReference type="Proteomes" id="UP000703590">
    <property type="component" value="Unassembled WGS sequence"/>
</dbReference>
<dbReference type="Pfam" id="PF13660">
    <property type="entry name" value="DUF4147"/>
    <property type="match status" value="1"/>
</dbReference>
<dbReference type="InterPro" id="IPR037035">
    <property type="entry name" value="GK-like_C_sf"/>
</dbReference>
<reference evidence="3" key="2">
    <citation type="submission" date="2021-02" db="EMBL/GenBank/DDBJ databases">
        <authorList>
            <person name="Merkel A.Y."/>
        </authorList>
    </citation>
    <scope>NUCLEOTIDE SEQUENCE</scope>
    <source>
        <strain evidence="3">T05b</strain>
    </source>
</reference>
<dbReference type="EMBL" id="JAFHKK010000035">
    <property type="protein sequence ID" value="MBN2965387.1"/>
    <property type="molecule type" value="Genomic_DNA"/>
</dbReference>
<feature type="domain" description="MOFRL-associated" evidence="2">
    <location>
        <begin position="7"/>
        <end position="213"/>
    </location>
</feature>
<name>A0ABS2WUQ6_9BACT</name>
<dbReference type="InterPro" id="IPR039760">
    <property type="entry name" value="MOFRL_protein"/>
</dbReference>
<sequence length="415" mass="43044">MPLAHDARAIFKASVHAILPAHTLPANVRLSHDALHVNGESYPLRPDQRLFCFGSGKAAHTMAEALLPLLGERLHGGLVVSPVGGDAIGSLRHLKGAHPIPDRTSLEAGDALLDAMSALTPKDSYIYLLSGGSSALIESLHAGVDLEALQATTHVLLSHSLPITTINAVRKRLSRIKGGGLSGSCPAQGVVLVVSDVIGDDLSTIGSAPLMASAPPPLSLPQPILDALPPCVQTCLASPFSPRHTLSPPHHLIATNRLALEAAAAKALKLGYTPRIVSDSLEGLAQDVAARIYADIEAAPSKTCLLYGGEPTVTLTGDGQGGRNQQVVLYFLTHLTPDAPVALLSGGTDGVDGNSPAAGAYADKEVLGKARALGLDIDHFLVTCNAYAFFTHTQSTITTGPTGTNVMDILIALKE</sequence>
<evidence type="ECO:0000313" key="4">
    <source>
        <dbReference type="Proteomes" id="UP000703590"/>
    </source>
</evidence>